<protein>
    <submittedName>
        <fullName evidence="1">Uncharacterized protein</fullName>
    </submittedName>
</protein>
<dbReference type="Proteomes" id="UP000308600">
    <property type="component" value="Unassembled WGS sequence"/>
</dbReference>
<gene>
    <name evidence="1" type="ORF">BDN72DRAFT_892917</name>
</gene>
<sequence length="800" mass="86542">MDDQYTTNGYHHEEGSFASGFTTNSSQKSHSSVNSLERKLAQETEAYLREHRSTGNLKTLLHIATQNLLGERNRADEAVAQVHELTSKMKEINDAKRLAVREAERAVSLLQEYKTRYEEAQREIYIAQNVFNEVDERRRIAEQELADAKATIRRLNQQNRVWNAREEGRRVGLTEGWTRGWAHQGPDGEHQFLQQSSWDPPAGYPPTNRSTVYSETSEGVALSTRHSEGPNTSSTTRDTRRSQTSESPPQAVSSNGHRPSPPLQTQQRPTQPVPPPQPQPQPQRVIPIPQPTPIPASILAPVPVPPPVAQRQQRTTPPRDPDEYVPSADDIRPIIVQTIGSPSPRHPPINLPPDGFIPSLGPDQRLHIPPAHEFSAYPSPEQPPSPRLPTPAETTDTEPPLMIHPDPSPETRRRRSAEDARHSSADSFSTDFSQLSLIRHSKNEPIISPLSAIQEVRSGYTSPNPQSLSAVMDQQSYMSGHQTPRSVGSRQQTRQPSVRTSVSSSLGGDALNIDVQGPSPPASTRDRRKSRPISASLSGWGGVPPLDRADMPRREPSPAVARQPSPRLSQQQQQSQNQYQQQPSQRQYQQHTSAFPQASAPVYHMTTPATQGSVSGYSSSTRPTYHQPSSSSGGGGGGVGAGSFGAGNTHYRSSGPTVIPDPSLLRGGSTGSQLDGDDDDDDDDFGLDEDDDFESVASRSRSGRGGGGGGDEDDDRAVSSGMSDGSRHDSLMTPKEQRKRLSGEGSVSVGRSAAGGGGGGGYSGGSGPAYGYQASNRSTGTGNGSGSRRPTSRTTDRSGR</sequence>
<proteinExistence type="predicted"/>
<dbReference type="EMBL" id="ML208267">
    <property type="protein sequence ID" value="TFK74560.1"/>
    <property type="molecule type" value="Genomic_DNA"/>
</dbReference>
<evidence type="ECO:0000313" key="2">
    <source>
        <dbReference type="Proteomes" id="UP000308600"/>
    </source>
</evidence>
<reference evidence="1 2" key="1">
    <citation type="journal article" date="2019" name="Nat. Ecol. Evol.">
        <title>Megaphylogeny resolves global patterns of mushroom evolution.</title>
        <authorList>
            <person name="Varga T."/>
            <person name="Krizsan K."/>
            <person name="Foldi C."/>
            <person name="Dima B."/>
            <person name="Sanchez-Garcia M."/>
            <person name="Sanchez-Ramirez S."/>
            <person name="Szollosi G.J."/>
            <person name="Szarkandi J.G."/>
            <person name="Papp V."/>
            <person name="Albert L."/>
            <person name="Andreopoulos W."/>
            <person name="Angelini C."/>
            <person name="Antonin V."/>
            <person name="Barry K.W."/>
            <person name="Bougher N.L."/>
            <person name="Buchanan P."/>
            <person name="Buyck B."/>
            <person name="Bense V."/>
            <person name="Catcheside P."/>
            <person name="Chovatia M."/>
            <person name="Cooper J."/>
            <person name="Damon W."/>
            <person name="Desjardin D."/>
            <person name="Finy P."/>
            <person name="Geml J."/>
            <person name="Haridas S."/>
            <person name="Hughes K."/>
            <person name="Justo A."/>
            <person name="Karasinski D."/>
            <person name="Kautmanova I."/>
            <person name="Kiss B."/>
            <person name="Kocsube S."/>
            <person name="Kotiranta H."/>
            <person name="LaButti K.M."/>
            <person name="Lechner B.E."/>
            <person name="Liimatainen K."/>
            <person name="Lipzen A."/>
            <person name="Lukacs Z."/>
            <person name="Mihaltcheva S."/>
            <person name="Morgado L.N."/>
            <person name="Niskanen T."/>
            <person name="Noordeloos M.E."/>
            <person name="Ohm R.A."/>
            <person name="Ortiz-Santana B."/>
            <person name="Ovrebo C."/>
            <person name="Racz N."/>
            <person name="Riley R."/>
            <person name="Savchenko A."/>
            <person name="Shiryaev A."/>
            <person name="Soop K."/>
            <person name="Spirin V."/>
            <person name="Szebenyi C."/>
            <person name="Tomsovsky M."/>
            <person name="Tulloss R.E."/>
            <person name="Uehling J."/>
            <person name="Grigoriev I.V."/>
            <person name="Vagvolgyi C."/>
            <person name="Papp T."/>
            <person name="Martin F.M."/>
            <person name="Miettinen O."/>
            <person name="Hibbett D.S."/>
            <person name="Nagy L.G."/>
        </authorList>
    </citation>
    <scope>NUCLEOTIDE SEQUENCE [LARGE SCALE GENOMIC DNA]</scope>
    <source>
        <strain evidence="1 2">NL-1719</strain>
    </source>
</reference>
<accession>A0ACD3B8T0</accession>
<name>A0ACD3B8T0_9AGAR</name>
<keyword evidence="2" id="KW-1185">Reference proteome</keyword>
<organism evidence="1 2">
    <name type="scientific">Pluteus cervinus</name>
    <dbReference type="NCBI Taxonomy" id="181527"/>
    <lineage>
        <taxon>Eukaryota</taxon>
        <taxon>Fungi</taxon>
        <taxon>Dikarya</taxon>
        <taxon>Basidiomycota</taxon>
        <taxon>Agaricomycotina</taxon>
        <taxon>Agaricomycetes</taxon>
        <taxon>Agaricomycetidae</taxon>
        <taxon>Agaricales</taxon>
        <taxon>Pluteineae</taxon>
        <taxon>Pluteaceae</taxon>
        <taxon>Pluteus</taxon>
    </lineage>
</organism>
<evidence type="ECO:0000313" key="1">
    <source>
        <dbReference type="EMBL" id="TFK74560.1"/>
    </source>
</evidence>